<dbReference type="Proteomes" id="UP000004217">
    <property type="component" value="Unassembled WGS sequence"/>
</dbReference>
<dbReference type="InterPro" id="IPR027417">
    <property type="entry name" value="P-loop_NTPase"/>
</dbReference>
<dbReference type="InterPro" id="IPR005895">
    <property type="entry name" value="ABC_transptr_haem_export_CcmA"/>
</dbReference>
<evidence type="ECO:0000256" key="4">
    <source>
        <dbReference type="ARBA" id="ARBA00022840"/>
    </source>
</evidence>
<proteinExistence type="predicted"/>
<dbReference type="Pfam" id="PF00005">
    <property type="entry name" value="ABC_tran"/>
    <property type="match status" value="1"/>
</dbReference>
<dbReference type="GO" id="GO:0017004">
    <property type="term" value="P:cytochrome complex assembly"/>
    <property type="evidence" value="ECO:0007669"/>
    <property type="project" value="UniProtKB-KW"/>
</dbReference>
<dbReference type="PROSITE" id="PS50893">
    <property type="entry name" value="ABC_TRANSPORTER_2"/>
    <property type="match status" value="1"/>
</dbReference>
<dbReference type="OrthoDB" id="3555796at2"/>
<dbReference type="PATRIC" id="fig|700597.3.peg.6463"/>
<accession>G2GM57</accession>
<dbReference type="Gene3D" id="3.40.50.300">
    <property type="entry name" value="P-loop containing nucleotide triphosphate hydrolases"/>
    <property type="match status" value="1"/>
</dbReference>
<reference evidence="6 7" key="1">
    <citation type="submission" date="2011-08" db="EMBL/GenBank/DDBJ databases">
        <authorList>
            <person name="Lin Y."/>
            <person name="Hao X."/>
            <person name="Johnstone L."/>
            <person name="Miller S.J."/>
            <person name="Wei G."/>
            <person name="Rensing C."/>
        </authorList>
    </citation>
    <scope>NUCLEOTIDE SEQUENCE [LARGE SCALE GENOMIC DNA]</scope>
    <source>
        <strain evidence="6 7">K42</strain>
    </source>
</reference>
<protein>
    <submittedName>
        <fullName evidence="6">ABC heme exporter, ATPase subunit</fullName>
    </submittedName>
</protein>
<evidence type="ECO:0000256" key="1">
    <source>
        <dbReference type="ARBA" id="ARBA00022448"/>
    </source>
</evidence>
<dbReference type="RefSeq" id="WP_007503461.1">
    <property type="nucleotide sequence ID" value="NZ_AGBF01000231.1"/>
</dbReference>
<dbReference type="SUPFAM" id="SSF52540">
    <property type="entry name" value="P-loop containing nucleoside triphosphate hydrolases"/>
    <property type="match status" value="1"/>
</dbReference>
<keyword evidence="1" id="KW-0813">Transport</keyword>
<dbReference type="NCBIfam" id="TIGR01189">
    <property type="entry name" value="ccmA"/>
    <property type="match status" value="1"/>
</dbReference>
<keyword evidence="3" id="KW-0201">Cytochrome c-type biogenesis</keyword>
<dbReference type="InterPro" id="IPR051782">
    <property type="entry name" value="ABC_Transporter_VariousFunc"/>
</dbReference>
<evidence type="ECO:0000313" key="7">
    <source>
        <dbReference type="Proteomes" id="UP000004217"/>
    </source>
</evidence>
<keyword evidence="4" id="KW-0067">ATP-binding</keyword>
<keyword evidence="2" id="KW-0547">Nucleotide-binding</keyword>
<organism evidence="6 7">
    <name type="scientific">Streptomyces zinciresistens K42</name>
    <dbReference type="NCBI Taxonomy" id="700597"/>
    <lineage>
        <taxon>Bacteria</taxon>
        <taxon>Bacillati</taxon>
        <taxon>Actinomycetota</taxon>
        <taxon>Actinomycetes</taxon>
        <taxon>Kitasatosporales</taxon>
        <taxon>Streptomycetaceae</taxon>
        <taxon>Streptomyces</taxon>
    </lineage>
</organism>
<dbReference type="InterPro" id="IPR003439">
    <property type="entry name" value="ABC_transporter-like_ATP-bd"/>
</dbReference>
<dbReference type="EMBL" id="AGBF01000231">
    <property type="protein sequence ID" value="EGX55404.1"/>
    <property type="molecule type" value="Genomic_DNA"/>
</dbReference>
<dbReference type="InterPro" id="IPR003593">
    <property type="entry name" value="AAA+_ATPase"/>
</dbReference>
<evidence type="ECO:0000256" key="2">
    <source>
        <dbReference type="ARBA" id="ARBA00022741"/>
    </source>
</evidence>
<dbReference type="PANTHER" id="PTHR42939">
    <property type="entry name" value="ABC TRANSPORTER ATP-BINDING PROTEIN ALBC-RELATED"/>
    <property type="match status" value="1"/>
</dbReference>
<dbReference type="AlphaFoldDB" id="G2GM57"/>
<dbReference type="PANTHER" id="PTHR42939:SF1">
    <property type="entry name" value="ABC TRANSPORTER ATP-BINDING PROTEIN ALBC-RELATED"/>
    <property type="match status" value="1"/>
</dbReference>
<comment type="caution">
    <text evidence="6">The sequence shown here is derived from an EMBL/GenBank/DDBJ whole genome shotgun (WGS) entry which is preliminary data.</text>
</comment>
<dbReference type="SMART" id="SM00382">
    <property type="entry name" value="AAA"/>
    <property type="match status" value="1"/>
</dbReference>
<dbReference type="GO" id="GO:0005524">
    <property type="term" value="F:ATP binding"/>
    <property type="evidence" value="ECO:0007669"/>
    <property type="project" value="UniProtKB-KW"/>
</dbReference>
<sequence length="236" mass="24683">MQEPAAGPADPVVRLAGVSVDIERVPVLRGVDLTVHRGESVGLVGPNGSGKTTLLRLLATLLTPARGQARLFGAEFGSRECDALRPRIAFVGHTPALYAQLTLRENLRFLARLTGRPDAAADEALALVGLAGVADRRAAGCSQGMQRRTDLARAVLTEPLLLLLDEAHTGLDSSSAPLVEALMAQVAARGGASVVVSHDRPRLTAAVDRLVEITGGRAVENTVEDAVVSVVEREGV</sequence>
<evidence type="ECO:0000313" key="6">
    <source>
        <dbReference type="EMBL" id="EGX55404.1"/>
    </source>
</evidence>
<dbReference type="GO" id="GO:0022857">
    <property type="term" value="F:transmembrane transporter activity"/>
    <property type="evidence" value="ECO:0007669"/>
    <property type="project" value="InterPro"/>
</dbReference>
<evidence type="ECO:0000256" key="3">
    <source>
        <dbReference type="ARBA" id="ARBA00022748"/>
    </source>
</evidence>
<name>G2GM57_9ACTN</name>
<keyword evidence="7" id="KW-1185">Reference proteome</keyword>
<evidence type="ECO:0000259" key="5">
    <source>
        <dbReference type="PROSITE" id="PS50893"/>
    </source>
</evidence>
<dbReference type="GO" id="GO:0016887">
    <property type="term" value="F:ATP hydrolysis activity"/>
    <property type="evidence" value="ECO:0007669"/>
    <property type="project" value="InterPro"/>
</dbReference>
<feature type="domain" description="ABC transporter" evidence="5">
    <location>
        <begin position="13"/>
        <end position="233"/>
    </location>
</feature>
<gene>
    <name evidence="6" type="ORF">SZN_33046</name>
</gene>